<evidence type="ECO:0000256" key="2">
    <source>
        <dbReference type="ARBA" id="ARBA00007866"/>
    </source>
</evidence>
<evidence type="ECO:0000256" key="12">
    <source>
        <dbReference type="ARBA" id="ARBA00023136"/>
    </source>
</evidence>
<dbReference type="InterPro" id="IPR014222">
    <property type="entry name" value="Cyt_c_oxidase_su2"/>
</dbReference>
<dbReference type="KEGG" id="hlr:HALLA_20200"/>
<dbReference type="SUPFAM" id="SSF49503">
    <property type="entry name" value="Cupredoxins"/>
    <property type="match status" value="1"/>
</dbReference>
<dbReference type="GO" id="GO:0042773">
    <property type="term" value="P:ATP synthesis coupled electron transport"/>
    <property type="evidence" value="ECO:0007669"/>
    <property type="project" value="TreeGrafter"/>
</dbReference>
<evidence type="ECO:0000256" key="8">
    <source>
        <dbReference type="ARBA" id="ARBA00022967"/>
    </source>
</evidence>
<keyword evidence="12 14" id="KW-0472">Membrane</keyword>
<keyword evidence="10 14" id="KW-1133">Transmembrane helix</keyword>
<evidence type="ECO:0000256" key="4">
    <source>
        <dbReference type="ARBA" id="ARBA00022448"/>
    </source>
</evidence>
<dbReference type="GO" id="GO:0016020">
    <property type="term" value="C:membrane"/>
    <property type="evidence" value="ECO:0007669"/>
    <property type="project" value="UniProtKB-SubCell"/>
</dbReference>
<proteinExistence type="inferred from homology"/>
<dbReference type="PANTHER" id="PTHR22888:SF9">
    <property type="entry name" value="CYTOCHROME C OXIDASE SUBUNIT 2"/>
    <property type="match status" value="1"/>
</dbReference>
<dbReference type="GO" id="GO:0005507">
    <property type="term" value="F:copper ion binding"/>
    <property type="evidence" value="ECO:0007669"/>
    <property type="project" value="InterPro"/>
</dbReference>
<evidence type="ECO:0000313" key="17">
    <source>
        <dbReference type="EMBL" id="AHG02225.1"/>
    </source>
</evidence>
<dbReference type="PROSITE" id="PS50999">
    <property type="entry name" value="COX2_TM"/>
    <property type="match status" value="1"/>
</dbReference>
<dbReference type="HOGENOM" id="CLU_036876_4_3_2"/>
<dbReference type="Pfam" id="PF02790">
    <property type="entry name" value="COX2_TM"/>
    <property type="match status" value="1"/>
</dbReference>
<dbReference type="InterPro" id="IPR002429">
    <property type="entry name" value="CcO_II-like_C"/>
</dbReference>
<feature type="domain" description="Cytochrome oxidase subunit II copper A binding" evidence="15">
    <location>
        <begin position="115"/>
        <end position="227"/>
    </location>
</feature>
<evidence type="ECO:0000256" key="14">
    <source>
        <dbReference type="SAM" id="Phobius"/>
    </source>
</evidence>
<comment type="subcellular location">
    <subcellularLocation>
        <location evidence="1">Membrane</location>
        <topology evidence="1">Multi-pass membrane protein</topology>
    </subcellularLocation>
</comment>
<keyword evidence="18" id="KW-1185">Reference proteome</keyword>
<dbReference type="AlphaFoldDB" id="W0JYE5"/>
<keyword evidence="4" id="KW-0813">Transport</keyword>
<keyword evidence="9" id="KW-0249">Electron transport</keyword>
<evidence type="ECO:0000256" key="6">
    <source>
        <dbReference type="ARBA" id="ARBA00022692"/>
    </source>
</evidence>
<dbReference type="PANTHER" id="PTHR22888">
    <property type="entry name" value="CYTOCHROME C OXIDASE, SUBUNIT II"/>
    <property type="match status" value="1"/>
</dbReference>
<dbReference type="SUPFAM" id="SSF81464">
    <property type="entry name" value="Cytochrome c oxidase subunit II-like, transmembrane region"/>
    <property type="match status" value="1"/>
</dbReference>
<keyword evidence="8" id="KW-1278">Translocase</keyword>
<reference evidence="17 18" key="1">
    <citation type="submission" date="2014-01" db="EMBL/GenBank/DDBJ databases">
        <authorList>
            <consortium name="DOE Joint Genome Institute"/>
            <person name="Anderson I."/>
            <person name="Huntemann M."/>
            <person name="Han J."/>
            <person name="Chen A."/>
            <person name="Kyrpides N."/>
            <person name="Mavromatis K."/>
            <person name="Markowitz V."/>
            <person name="Palaniappan K."/>
            <person name="Ivanova N."/>
            <person name="Schaumberg A."/>
            <person name="Pati A."/>
            <person name="Liolios K."/>
            <person name="Nordberg H.P."/>
            <person name="Cantor M.N."/>
            <person name="Hua S.X."/>
            <person name="Woyke T."/>
        </authorList>
    </citation>
    <scope>NUCLEOTIDE SEQUENCE [LARGE SCALE GENOMIC DNA]</scope>
    <source>
        <strain evidence="17 18">XH-48</strain>
        <plasmid evidence="18">4</plasmid>
    </source>
</reference>
<dbReference type="Proteomes" id="UP000019024">
    <property type="component" value="Plasmid unnamed3"/>
</dbReference>
<evidence type="ECO:0000259" key="16">
    <source>
        <dbReference type="PROSITE" id="PS50999"/>
    </source>
</evidence>
<dbReference type="PROSITE" id="PS50857">
    <property type="entry name" value="COX2_CUA"/>
    <property type="match status" value="1"/>
</dbReference>
<dbReference type="PROSITE" id="PS00078">
    <property type="entry name" value="COX2"/>
    <property type="match status" value="1"/>
</dbReference>
<feature type="transmembrane region" description="Helical" evidence="14">
    <location>
        <begin position="28"/>
        <end position="50"/>
    </location>
</feature>
<accession>W0JYE5</accession>
<dbReference type="InterPro" id="IPR036257">
    <property type="entry name" value="Cyt_c_oxidase_su2_TM_sf"/>
</dbReference>
<dbReference type="Gene3D" id="1.10.287.90">
    <property type="match status" value="1"/>
</dbReference>
<dbReference type="InterPro" id="IPR011759">
    <property type="entry name" value="Cyt_c_oxidase_su2_TM_dom"/>
</dbReference>
<evidence type="ECO:0000259" key="15">
    <source>
        <dbReference type="PROSITE" id="PS50857"/>
    </source>
</evidence>
<dbReference type="InterPro" id="IPR008972">
    <property type="entry name" value="Cupredoxin"/>
</dbReference>
<dbReference type="EC" id="7.1.1.9" evidence="3"/>
<dbReference type="InterPro" id="IPR001505">
    <property type="entry name" value="Copper_CuA"/>
</dbReference>
<evidence type="ECO:0000256" key="7">
    <source>
        <dbReference type="ARBA" id="ARBA00022723"/>
    </source>
</evidence>
<dbReference type="Pfam" id="PF00116">
    <property type="entry name" value="COX2"/>
    <property type="match status" value="1"/>
</dbReference>
<evidence type="ECO:0000256" key="9">
    <source>
        <dbReference type="ARBA" id="ARBA00022982"/>
    </source>
</evidence>
<evidence type="ECO:0000313" key="18">
    <source>
        <dbReference type="Proteomes" id="UP000019024"/>
    </source>
</evidence>
<dbReference type="EMBL" id="CP007058">
    <property type="protein sequence ID" value="AHG02225.1"/>
    <property type="molecule type" value="Genomic_DNA"/>
</dbReference>
<keyword evidence="11" id="KW-0186">Copper</keyword>
<protein>
    <recommendedName>
        <fullName evidence="3">cytochrome-c oxidase</fullName>
        <ecNumber evidence="3">7.1.1.9</ecNumber>
    </recommendedName>
    <alternativeName>
        <fullName evidence="13">Cytochrome c oxidase polypeptide II</fullName>
    </alternativeName>
</protein>
<dbReference type="eggNOG" id="arCOG01235">
    <property type="taxonomic scope" value="Archaea"/>
</dbReference>
<sequence length="237" mass="26102">MLGLAAVPGVAVASSVTDQLIQNLNQQLLYLAVPIAVLVEIILVYTVWRFRANGDNADGPQPTRENRQLEITWTIATAIVLLFVGTASFHALAHPMVSTILDDPQSEQGPADAPEGAIEVNVVAEQWQFTYEYPDENVTTSEALVLPENQSVYIYITSNDVVHSFHVPELGLKQDAIPGERHLLRTELTGQGEYRVYCAELCGTGHAEMLSSVEVVSEDEYESWLDEQRSESTGESE</sequence>
<geneLocation type="plasmid" evidence="17">
    <name>unnamed</name>
</geneLocation>
<evidence type="ECO:0000256" key="13">
    <source>
        <dbReference type="ARBA" id="ARBA00031389"/>
    </source>
</evidence>
<feature type="transmembrane region" description="Helical" evidence="14">
    <location>
        <begin position="71"/>
        <end position="93"/>
    </location>
</feature>
<keyword evidence="7" id="KW-0479">Metal-binding</keyword>
<feature type="domain" description="Cytochrome oxidase subunit II transmembrane region profile" evidence="16">
    <location>
        <begin position="1"/>
        <end position="99"/>
    </location>
</feature>
<dbReference type="PRINTS" id="PR01166">
    <property type="entry name" value="CYCOXIDASEII"/>
</dbReference>
<dbReference type="InterPro" id="IPR045187">
    <property type="entry name" value="CcO_II"/>
</dbReference>
<evidence type="ECO:0000256" key="5">
    <source>
        <dbReference type="ARBA" id="ARBA00022660"/>
    </source>
</evidence>
<name>W0JYE5_9EURY</name>
<keyword evidence="6 14" id="KW-0812">Transmembrane</keyword>
<evidence type="ECO:0000256" key="11">
    <source>
        <dbReference type="ARBA" id="ARBA00023008"/>
    </source>
</evidence>
<evidence type="ECO:0000256" key="10">
    <source>
        <dbReference type="ARBA" id="ARBA00022989"/>
    </source>
</evidence>
<dbReference type="PATRIC" id="fig|797299.3.peg.3904"/>
<comment type="similarity">
    <text evidence="2">Belongs to the cytochrome c oxidase subunit 2 family.</text>
</comment>
<evidence type="ECO:0000256" key="3">
    <source>
        <dbReference type="ARBA" id="ARBA00012949"/>
    </source>
</evidence>
<gene>
    <name evidence="17" type="ORF">HALLA_20200</name>
</gene>
<dbReference type="CDD" id="cd13914">
    <property type="entry name" value="CuRO_HCO_II_like_3"/>
    <property type="match status" value="1"/>
</dbReference>
<keyword evidence="5" id="KW-0679">Respiratory chain</keyword>
<organism evidence="17 18">
    <name type="scientific">Halostagnicola larsenii XH-48</name>
    <dbReference type="NCBI Taxonomy" id="797299"/>
    <lineage>
        <taxon>Archaea</taxon>
        <taxon>Methanobacteriati</taxon>
        <taxon>Methanobacteriota</taxon>
        <taxon>Stenosarchaea group</taxon>
        <taxon>Halobacteria</taxon>
        <taxon>Halobacteriales</taxon>
        <taxon>Natrialbaceae</taxon>
        <taxon>Halostagnicola</taxon>
    </lineage>
</organism>
<evidence type="ECO:0000256" key="1">
    <source>
        <dbReference type="ARBA" id="ARBA00004141"/>
    </source>
</evidence>
<dbReference type="Gene3D" id="2.60.40.420">
    <property type="entry name" value="Cupredoxins - blue copper proteins"/>
    <property type="match status" value="1"/>
</dbReference>
<dbReference type="NCBIfam" id="TIGR02866">
    <property type="entry name" value="CoxB"/>
    <property type="match status" value="1"/>
</dbReference>
<dbReference type="GO" id="GO:0016491">
    <property type="term" value="F:oxidoreductase activity"/>
    <property type="evidence" value="ECO:0007669"/>
    <property type="project" value="InterPro"/>
</dbReference>
<keyword evidence="17" id="KW-0614">Plasmid</keyword>
<dbReference type="GO" id="GO:0004129">
    <property type="term" value="F:cytochrome-c oxidase activity"/>
    <property type="evidence" value="ECO:0007669"/>
    <property type="project" value="UniProtKB-EC"/>
</dbReference>